<proteinExistence type="predicted"/>
<name>A0ABN2Y1E1_9ACTN</name>
<gene>
    <name evidence="2" type="ORF">GCM10009802_21630</name>
</gene>
<organism evidence="2 3">
    <name type="scientific">Streptomyces synnematoformans</name>
    <dbReference type="NCBI Taxonomy" id="415721"/>
    <lineage>
        <taxon>Bacteria</taxon>
        <taxon>Bacillati</taxon>
        <taxon>Actinomycetota</taxon>
        <taxon>Actinomycetes</taxon>
        <taxon>Kitasatosporales</taxon>
        <taxon>Streptomycetaceae</taxon>
        <taxon>Streptomyces</taxon>
    </lineage>
</organism>
<dbReference type="EMBL" id="BAAAPF010000047">
    <property type="protein sequence ID" value="GAA2119468.1"/>
    <property type="molecule type" value="Genomic_DNA"/>
</dbReference>
<accession>A0ABN2Y1E1</accession>
<dbReference type="Proteomes" id="UP001500443">
    <property type="component" value="Unassembled WGS sequence"/>
</dbReference>
<keyword evidence="3" id="KW-1185">Reference proteome</keyword>
<evidence type="ECO:0000313" key="3">
    <source>
        <dbReference type="Proteomes" id="UP001500443"/>
    </source>
</evidence>
<protein>
    <submittedName>
        <fullName evidence="2">Uncharacterized protein</fullName>
    </submittedName>
</protein>
<evidence type="ECO:0000313" key="2">
    <source>
        <dbReference type="EMBL" id="GAA2119468.1"/>
    </source>
</evidence>
<comment type="caution">
    <text evidence="2">The sequence shown here is derived from an EMBL/GenBank/DDBJ whole genome shotgun (WGS) entry which is preliminary data.</text>
</comment>
<evidence type="ECO:0000256" key="1">
    <source>
        <dbReference type="SAM" id="MobiDB-lite"/>
    </source>
</evidence>
<reference evidence="2 3" key="1">
    <citation type="journal article" date="2019" name="Int. J. Syst. Evol. Microbiol.">
        <title>The Global Catalogue of Microorganisms (GCM) 10K type strain sequencing project: providing services to taxonomists for standard genome sequencing and annotation.</title>
        <authorList>
            <consortium name="The Broad Institute Genomics Platform"/>
            <consortium name="The Broad Institute Genome Sequencing Center for Infectious Disease"/>
            <person name="Wu L."/>
            <person name="Ma J."/>
        </authorList>
    </citation>
    <scope>NUCLEOTIDE SEQUENCE [LARGE SCALE GENOMIC DNA]</scope>
    <source>
        <strain evidence="2 3">JCM 15481</strain>
    </source>
</reference>
<feature type="region of interest" description="Disordered" evidence="1">
    <location>
        <begin position="194"/>
        <end position="242"/>
    </location>
</feature>
<sequence>MSVGFAGSASAHAVYSVDYPWHNSAGDHCMINKSQVGDGESGGGEFKGWSESGFNELVPYVDCEYPRNRPAGHLADGMQIWVVDPSTNEWVLCARTDQTYYNTKEAYSLQLTWTAPAAGMCFTDGSYGLYNHAAIHSDGDWTPTFNNPLWSGVHHNLGWPTSAAGETAAPTESALRPPWVNADGTMDPEKVPHKAKVADPNGGVVTGEDGKPVEVSTKLPAPDKAPANGGGGQRTTKVTENGSTVEVVEAEMIRVADTL</sequence>